<comment type="cofactor">
    <cofactor evidence="4">
        <name>Zn(2+)</name>
        <dbReference type="ChEBI" id="CHEBI:29105"/>
    </cofactor>
</comment>
<dbReference type="EMBL" id="QMQB01000273">
    <property type="protein sequence ID" value="RLE11157.1"/>
    <property type="molecule type" value="Genomic_DNA"/>
</dbReference>
<accession>A0A662D9H0</accession>
<dbReference type="Gene3D" id="3.40.50.720">
    <property type="entry name" value="NAD(P)-binding Rossmann-like Domain"/>
    <property type="match status" value="1"/>
</dbReference>
<proteinExistence type="inferred from homology"/>
<dbReference type="PANTHER" id="PTHR43401">
    <property type="entry name" value="L-THREONINE 3-DEHYDROGENASE"/>
    <property type="match status" value="1"/>
</dbReference>
<dbReference type="GO" id="GO:0008270">
    <property type="term" value="F:zinc ion binding"/>
    <property type="evidence" value="ECO:0007669"/>
    <property type="project" value="InterPro"/>
</dbReference>
<evidence type="ECO:0000256" key="4">
    <source>
        <dbReference type="RuleBase" id="RU361277"/>
    </source>
</evidence>
<feature type="domain" description="Enoyl reductase (ER)" evidence="5">
    <location>
        <begin position="8"/>
        <end position="343"/>
    </location>
</feature>
<dbReference type="Pfam" id="PF08240">
    <property type="entry name" value="ADH_N"/>
    <property type="match status" value="1"/>
</dbReference>
<gene>
    <name evidence="7" type="ORF">DRI96_06685</name>
    <name evidence="6" type="ORF">ENG47_07365</name>
</gene>
<dbReference type="EMBL" id="DRBC01000447">
    <property type="protein sequence ID" value="HDN85553.1"/>
    <property type="molecule type" value="Genomic_DNA"/>
</dbReference>
<keyword evidence="3" id="KW-0560">Oxidoreductase</keyword>
<sequence>MKAAVFYGPGDIRIEDKDKPKPSPGEILIKIKNCAVCGTDVRIYSYGQANVKPPHIIGHEIAGVISEVGEGVESYREGERVTVVTCVGCGVCDFCLDGRVNLCKKLKAIGYYYSGGFAEYMIVPREAVQEGNILPLPEDLPFDEATLAEPLSCCINGQEYLNIDMGDTVVVIGAGPIGCMHVELAKVSGATKIILADISSQRLKLAQRIKADIYVNSQEEDLVKRVLEETKGEGADVVITACPSPQAQQQALEMIRSRGRISFFGGLPHDRSKVTLDTNIIHYKEISIYGAFASHHLQYKKAIELLSSGRIEGKKFITHHFPLDQLAEAIQKVKKGEALKAVVIME</sequence>
<dbReference type="SUPFAM" id="SSF50129">
    <property type="entry name" value="GroES-like"/>
    <property type="match status" value="1"/>
</dbReference>
<dbReference type="AlphaFoldDB" id="A0A662D9H0"/>
<evidence type="ECO:0000313" key="7">
    <source>
        <dbReference type="EMBL" id="RLE11157.1"/>
    </source>
</evidence>
<evidence type="ECO:0000259" key="5">
    <source>
        <dbReference type="SMART" id="SM00829"/>
    </source>
</evidence>
<evidence type="ECO:0000256" key="1">
    <source>
        <dbReference type="ARBA" id="ARBA00022723"/>
    </source>
</evidence>
<keyword evidence="2 4" id="KW-0862">Zinc</keyword>
<evidence type="ECO:0000313" key="6">
    <source>
        <dbReference type="EMBL" id="HDN85553.1"/>
    </source>
</evidence>
<reference evidence="6" key="2">
    <citation type="journal article" date="2020" name="mSystems">
        <title>Genome- and Community-Level Interaction Insights into Carbon Utilization and Element Cycling Functions of Hydrothermarchaeota in Hydrothermal Sediment.</title>
        <authorList>
            <person name="Zhou Z."/>
            <person name="Liu Y."/>
            <person name="Xu W."/>
            <person name="Pan J."/>
            <person name="Luo Z.H."/>
            <person name="Li M."/>
        </authorList>
    </citation>
    <scope>NUCLEOTIDE SEQUENCE [LARGE SCALE GENOMIC DNA]</scope>
    <source>
        <strain evidence="6">HyVt-219</strain>
    </source>
</reference>
<dbReference type="InterPro" id="IPR013149">
    <property type="entry name" value="ADH-like_C"/>
</dbReference>
<dbReference type="InterPro" id="IPR036291">
    <property type="entry name" value="NAD(P)-bd_dom_sf"/>
</dbReference>
<dbReference type="GO" id="GO:0016491">
    <property type="term" value="F:oxidoreductase activity"/>
    <property type="evidence" value="ECO:0007669"/>
    <property type="project" value="UniProtKB-KW"/>
</dbReference>
<dbReference type="InterPro" id="IPR050129">
    <property type="entry name" value="Zn_alcohol_dh"/>
</dbReference>
<comment type="caution">
    <text evidence="7">The sequence shown here is derived from an EMBL/GenBank/DDBJ whole genome shotgun (WGS) entry which is preliminary data.</text>
</comment>
<dbReference type="SMART" id="SM00829">
    <property type="entry name" value="PKS_ER"/>
    <property type="match status" value="1"/>
</dbReference>
<evidence type="ECO:0000313" key="8">
    <source>
        <dbReference type="Proteomes" id="UP000267654"/>
    </source>
</evidence>
<organism evidence="7 8">
    <name type="scientific">Aerophobetes bacterium</name>
    <dbReference type="NCBI Taxonomy" id="2030807"/>
    <lineage>
        <taxon>Bacteria</taxon>
        <taxon>Candidatus Aerophobota</taxon>
    </lineage>
</organism>
<evidence type="ECO:0000256" key="3">
    <source>
        <dbReference type="ARBA" id="ARBA00023002"/>
    </source>
</evidence>
<evidence type="ECO:0000256" key="2">
    <source>
        <dbReference type="ARBA" id="ARBA00022833"/>
    </source>
</evidence>
<dbReference type="InterPro" id="IPR020843">
    <property type="entry name" value="ER"/>
</dbReference>
<dbReference type="SUPFAM" id="SSF51735">
    <property type="entry name" value="NAD(P)-binding Rossmann-fold domains"/>
    <property type="match status" value="1"/>
</dbReference>
<dbReference type="Proteomes" id="UP000267654">
    <property type="component" value="Unassembled WGS sequence"/>
</dbReference>
<dbReference type="InterPro" id="IPR013154">
    <property type="entry name" value="ADH-like_N"/>
</dbReference>
<name>A0A662D9H0_UNCAE</name>
<protein>
    <submittedName>
        <fullName evidence="7">Alcohol dehydrogenase</fullName>
    </submittedName>
</protein>
<reference evidence="7 8" key="1">
    <citation type="submission" date="2018-06" db="EMBL/GenBank/DDBJ databases">
        <title>Extensive metabolic versatility and redundancy in microbially diverse, dynamic hydrothermal sediments.</title>
        <authorList>
            <person name="Dombrowski N."/>
            <person name="Teske A."/>
            <person name="Baker B.J."/>
        </authorList>
    </citation>
    <scope>NUCLEOTIDE SEQUENCE [LARGE SCALE GENOMIC DNA]</scope>
    <source>
        <strain evidence="7">B19_G9</strain>
    </source>
</reference>
<dbReference type="PANTHER" id="PTHR43401:SF2">
    <property type="entry name" value="L-THREONINE 3-DEHYDROGENASE"/>
    <property type="match status" value="1"/>
</dbReference>
<dbReference type="Gene3D" id="3.90.180.10">
    <property type="entry name" value="Medium-chain alcohol dehydrogenases, catalytic domain"/>
    <property type="match status" value="1"/>
</dbReference>
<dbReference type="Proteomes" id="UP000885660">
    <property type="component" value="Unassembled WGS sequence"/>
</dbReference>
<dbReference type="CDD" id="cd08235">
    <property type="entry name" value="iditol_2_DH_like"/>
    <property type="match status" value="1"/>
</dbReference>
<dbReference type="Pfam" id="PF00107">
    <property type="entry name" value="ADH_zinc_N"/>
    <property type="match status" value="1"/>
</dbReference>
<comment type="similarity">
    <text evidence="4">Belongs to the zinc-containing alcohol dehydrogenase family.</text>
</comment>
<dbReference type="PROSITE" id="PS00059">
    <property type="entry name" value="ADH_ZINC"/>
    <property type="match status" value="1"/>
</dbReference>
<keyword evidence="1 4" id="KW-0479">Metal-binding</keyword>
<dbReference type="InterPro" id="IPR002328">
    <property type="entry name" value="ADH_Zn_CS"/>
</dbReference>
<dbReference type="InterPro" id="IPR011032">
    <property type="entry name" value="GroES-like_sf"/>
</dbReference>